<gene>
    <name evidence="1" type="ORF">OVA965_LOCUS28098</name>
    <name evidence="2" type="ORF">TMI583_LOCUS28849</name>
</gene>
<dbReference type="Proteomes" id="UP000677228">
    <property type="component" value="Unassembled WGS sequence"/>
</dbReference>
<protein>
    <submittedName>
        <fullName evidence="1">Uncharacterized protein</fullName>
    </submittedName>
</protein>
<accession>A0A8S2ERN0</accession>
<dbReference type="SUPFAM" id="SSF53098">
    <property type="entry name" value="Ribonuclease H-like"/>
    <property type="match status" value="1"/>
</dbReference>
<dbReference type="EMBL" id="CAJNOK010018942">
    <property type="protein sequence ID" value="CAF1291114.1"/>
    <property type="molecule type" value="Genomic_DNA"/>
</dbReference>
<evidence type="ECO:0000313" key="3">
    <source>
        <dbReference type="Proteomes" id="UP000677228"/>
    </source>
</evidence>
<evidence type="ECO:0000313" key="2">
    <source>
        <dbReference type="EMBL" id="CAF4095927.1"/>
    </source>
</evidence>
<evidence type="ECO:0000313" key="1">
    <source>
        <dbReference type="EMBL" id="CAF1291114.1"/>
    </source>
</evidence>
<sequence>MSYMSVAFYAIYRSSVLSDYANKTKGFGINRALESDCRTRWNSTRRMLETFLLFKNVISSFHKEKSSLTLRSEQRTKLSSLELDTDAWSVLEAGEIVLRPFKLATDFISGRQYPTIGASYHAIHQIKEFLEDTSEQDTLVYQIKILLLHQLEHYFFEDQQQLELIQCNVCRDGIRLNYTMTSTTVPPLPSDCAVITASRCWASIFWELDFNRTFLEFHGRPGMAINAPSRDVVSVRIVKGMERNNQTLSSGREVIYECDSSDKCNDQAGLEKLLSSLVVEDQFQQEVAPLLKIVSPFDIRAADCLYFHNTTFRCPPPDLRRCHRCTIEVGQQTSLIEHVCATCEVDEVRENFVERFKTFVLSNRTEDIDVAVLGCQLKGCNSVNNANIVYKASQITFNSDEYFKN</sequence>
<organism evidence="1 3">
    <name type="scientific">Didymodactylos carnosus</name>
    <dbReference type="NCBI Taxonomy" id="1234261"/>
    <lineage>
        <taxon>Eukaryota</taxon>
        <taxon>Metazoa</taxon>
        <taxon>Spiralia</taxon>
        <taxon>Gnathifera</taxon>
        <taxon>Rotifera</taxon>
        <taxon>Eurotatoria</taxon>
        <taxon>Bdelloidea</taxon>
        <taxon>Philodinida</taxon>
        <taxon>Philodinidae</taxon>
        <taxon>Didymodactylos</taxon>
    </lineage>
</organism>
<dbReference type="Proteomes" id="UP000682733">
    <property type="component" value="Unassembled WGS sequence"/>
</dbReference>
<dbReference type="InterPro" id="IPR012337">
    <property type="entry name" value="RNaseH-like_sf"/>
</dbReference>
<reference evidence="1" key="1">
    <citation type="submission" date="2021-02" db="EMBL/GenBank/DDBJ databases">
        <authorList>
            <person name="Nowell W R."/>
        </authorList>
    </citation>
    <scope>NUCLEOTIDE SEQUENCE</scope>
</reference>
<name>A0A8S2ERN0_9BILA</name>
<comment type="caution">
    <text evidence="1">The sequence shown here is derived from an EMBL/GenBank/DDBJ whole genome shotgun (WGS) entry which is preliminary data.</text>
</comment>
<dbReference type="EMBL" id="CAJOBA010040511">
    <property type="protein sequence ID" value="CAF4095927.1"/>
    <property type="molecule type" value="Genomic_DNA"/>
</dbReference>
<dbReference type="AlphaFoldDB" id="A0A8S2ERN0"/>
<proteinExistence type="predicted"/>